<protein>
    <submittedName>
        <fullName evidence="2">Succinylglutamate-semialdehyde dehydrogenase</fullName>
    </submittedName>
</protein>
<dbReference type="GO" id="GO:0004029">
    <property type="term" value="F:aldehyde dehydrogenase (NAD+) activity"/>
    <property type="evidence" value="ECO:0007669"/>
    <property type="project" value="TreeGrafter"/>
</dbReference>
<evidence type="ECO:0000313" key="2">
    <source>
        <dbReference type="EMBL" id="PON94607.1"/>
    </source>
</evidence>
<dbReference type="OrthoDB" id="440325at2759"/>
<name>A0A2P5F9Z5_TREOI</name>
<gene>
    <name evidence="2" type="ORF">TorRG33x02_096420</name>
</gene>
<dbReference type="InParanoid" id="A0A2P5F9Z5"/>
<dbReference type="PANTHER" id="PTHR43570">
    <property type="entry name" value="ALDEHYDE DEHYDROGENASE"/>
    <property type="match status" value="1"/>
</dbReference>
<keyword evidence="1" id="KW-0560">Oxidoreductase</keyword>
<organism evidence="2 3">
    <name type="scientific">Trema orientale</name>
    <name type="common">Charcoal tree</name>
    <name type="synonym">Celtis orientalis</name>
    <dbReference type="NCBI Taxonomy" id="63057"/>
    <lineage>
        <taxon>Eukaryota</taxon>
        <taxon>Viridiplantae</taxon>
        <taxon>Streptophyta</taxon>
        <taxon>Embryophyta</taxon>
        <taxon>Tracheophyta</taxon>
        <taxon>Spermatophyta</taxon>
        <taxon>Magnoliopsida</taxon>
        <taxon>eudicotyledons</taxon>
        <taxon>Gunneridae</taxon>
        <taxon>Pentapetalae</taxon>
        <taxon>rosids</taxon>
        <taxon>fabids</taxon>
        <taxon>Rosales</taxon>
        <taxon>Cannabaceae</taxon>
        <taxon>Trema</taxon>
    </lineage>
</organism>
<keyword evidence="3" id="KW-1185">Reference proteome</keyword>
<dbReference type="STRING" id="63057.A0A2P5F9Z5"/>
<dbReference type="InterPro" id="IPR016161">
    <property type="entry name" value="Ald_DH/histidinol_DH"/>
</dbReference>
<dbReference type="Gene3D" id="3.40.605.10">
    <property type="entry name" value="Aldehyde Dehydrogenase, Chain A, domain 1"/>
    <property type="match status" value="1"/>
</dbReference>
<reference evidence="3" key="1">
    <citation type="submission" date="2016-06" db="EMBL/GenBank/DDBJ databases">
        <title>Parallel loss of symbiosis genes in relatives of nitrogen-fixing non-legume Parasponia.</title>
        <authorList>
            <person name="Van Velzen R."/>
            <person name="Holmer R."/>
            <person name="Bu F."/>
            <person name="Rutten L."/>
            <person name="Van Zeijl A."/>
            <person name="Liu W."/>
            <person name="Santuari L."/>
            <person name="Cao Q."/>
            <person name="Sharma T."/>
            <person name="Shen D."/>
            <person name="Roswanjaya Y."/>
            <person name="Wardhani T."/>
            <person name="Kalhor M.S."/>
            <person name="Jansen J."/>
            <person name="Van den Hoogen J."/>
            <person name="Gungor B."/>
            <person name="Hartog M."/>
            <person name="Hontelez J."/>
            <person name="Verver J."/>
            <person name="Yang W.-C."/>
            <person name="Schijlen E."/>
            <person name="Repin R."/>
            <person name="Schilthuizen M."/>
            <person name="Schranz E."/>
            <person name="Heidstra R."/>
            <person name="Miyata K."/>
            <person name="Fedorova E."/>
            <person name="Kohlen W."/>
            <person name="Bisseling T."/>
            <person name="Smit S."/>
            <person name="Geurts R."/>
        </authorList>
    </citation>
    <scope>NUCLEOTIDE SEQUENCE [LARGE SCALE GENOMIC DNA]</scope>
    <source>
        <strain evidence="3">cv. RG33-2</strain>
    </source>
</reference>
<dbReference type="GO" id="GO:0006081">
    <property type="term" value="P:aldehyde metabolic process"/>
    <property type="evidence" value="ECO:0007669"/>
    <property type="project" value="InterPro"/>
</dbReference>
<proteinExistence type="predicted"/>
<dbReference type="InterPro" id="IPR016162">
    <property type="entry name" value="Ald_DH_N"/>
</dbReference>
<evidence type="ECO:0000256" key="1">
    <source>
        <dbReference type="ARBA" id="ARBA00023002"/>
    </source>
</evidence>
<dbReference type="InterPro" id="IPR012394">
    <property type="entry name" value="Aldehyde_DH_NAD(P)"/>
</dbReference>
<dbReference type="PANTHER" id="PTHR43570:SF16">
    <property type="entry name" value="ALDEHYDE DEHYDROGENASE TYPE III, ISOFORM Q"/>
    <property type="match status" value="1"/>
</dbReference>
<evidence type="ECO:0000313" key="3">
    <source>
        <dbReference type="Proteomes" id="UP000237000"/>
    </source>
</evidence>
<dbReference type="EMBL" id="JXTC01000050">
    <property type="protein sequence ID" value="PON94607.1"/>
    <property type="molecule type" value="Genomic_DNA"/>
</dbReference>
<dbReference type="GO" id="GO:0005737">
    <property type="term" value="C:cytoplasm"/>
    <property type="evidence" value="ECO:0007669"/>
    <property type="project" value="TreeGrafter"/>
</dbReference>
<accession>A0A2P5F9Z5</accession>
<sequence length="139" mass="15573">MGSANQEEKVFEAKDASNMVEELRASFVSGKTRSYEWRASQLRSVVEIINAHEQDIIQALRSDLSKPELEAYIQESVVVPFVSFTLPASRKAGSRRVEGRNDISGFHAHSHRVAEYSLGVASEKKTFGLKRQTIVTFQS</sequence>
<dbReference type="Proteomes" id="UP000237000">
    <property type="component" value="Unassembled WGS sequence"/>
</dbReference>
<comment type="caution">
    <text evidence="2">The sequence shown here is derived from an EMBL/GenBank/DDBJ whole genome shotgun (WGS) entry which is preliminary data.</text>
</comment>
<dbReference type="AlphaFoldDB" id="A0A2P5F9Z5"/>
<dbReference type="SUPFAM" id="SSF53720">
    <property type="entry name" value="ALDH-like"/>
    <property type="match status" value="1"/>
</dbReference>